<protein>
    <submittedName>
        <fullName evidence="1">Uncharacterized protein</fullName>
    </submittedName>
</protein>
<proteinExistence type="predicted"/>
<organism evidence="1 2">
    <name type="scientific">Pleurodeles waltl</name>
    <name type="common">Iberian ribbed newt</name>
    <dbReference type="NCBI Taxonomy" id="8319"/>
    <lineage>
        <taxon>Eukaryota</taxon>
        <taxon>Metazoa</taxon>
        <taxon>Chordata</taxon>
        <taxon>Craniata</taxon>
        <taxon>Vertebrata</taxon>
        <taxon>Euteleostomi</taxon>
        <taxon>Amphibia</taxon>
        <taxon>Batrachia</taxon>
        <taxon>Caudata</taxon>
        <taxon>Salamandroidea</taxon>
        <taxon>Salamandridae</taxon>
        <taxon>Pleurodelinae</taxon>
        <taxon>Pleurodeles</taxon>
    </lineage>
</organism>
<sequence length="210" mass="24471">MRSSVQESNNKVMEKIKNIMGSDNEYCIFSEGESDKDMKKGKKKRKTKHIEKRHILLKGVVGLSTAKERSTISGMQSKKKGVLRGTQEIETLDEELLENEYLKDNDEFVDQYVYDLQQEEGGSNDLFGEDIILSTSKDSSKNLFEEEMFSPHNIKHYWSAEWWPLENMAKYIKKLIKNTFEEEEVKNVLKAECCRLVTDKVCLTQIWILV</sequence>
<dbReference type="Proteomes" id="UP001066276">
    <property type="component" value="Chromosome 7"/>
</dbReference>
<comment type="caution">
    <text evidence="1">The sequence shown here is derived from an EMBL/GenBank/DDBJ whole genome shotgun (WGS) entry which is preliminary data.</text>
</comment>
<keyword evidence="2" id="KW-1185">Reference proteome</keyword>
<evidence type="ECO:0000313" key="2">
    <source>
        <dbReference type="Proteomes" id="UP001066276"/>
    </source>
</evidence>
<dbReference type="EMBL" id="JANPWB010000011">
    <property type="protein sequence ID" value="KAJ1125422.1"/>
    <property type="molecule type" value="Genomic_DNA"/>
</dbReference>
<dbReference type="AlphaFoldDB" id="A0AAV7PDD0"/>
<gene>
    <name evidence="1" type="ORF">NDU88_003854</name>
</gene>
<reference evidence="1" key="1">
    <citation type="journal article" date="2022" name="bioRxiv">
        <title>Sequencing and chromosome-scale assembly of the giantPleurodeles waltlgenome.</title>
        <authorList>
            <person name="Brown T."/>
            <person name="Elewa A."/>
            <person name="Iarovenko S."/>
            <person name="Subramanian E."/>
            <person name="Araus A.J."/>
            <person name="Petzold A."/>
            <person name="Susuki M."/>
            <person name="Suzuki K.-i.T."/>
            <person name="Hayashi T."/>
            <person name="Toyoda A."/>
            <person name="Oliveira C."/>
            <person name="Osipova E."/>
            <person name="Leigh N.D."/>
            <person name="Simon A."/>
            <person name="Yun M.H."/>
        </authorList>
    </citation>
    <scope>NUCLEOTIDE SEQUENCE</scope>
    <source>
        <strain evidence="1">20211129_DDA</strain>
        <tissue evidence="1">Liver</tissue>
    </source>
</reference>
<name>A0AAV7PDD0_PLEWA</name>
<accession>A0AAV7PDD0</accession>
<evidence type="ECO:0000313" key="1">
    <source>
        <dbReference type="EMBL" id="KAJ1125422.1"/>
    </source>
</evidence>